<name>A0ABS8GRX6_9FLAO</name>
<dbReference type="CDD" id="cd16027">
    <property type="entry name" value="SGSH"/>
    <property type="match status" value="1"/>
</dbReference>
<dbReference type="Pfam" id="PF00884">
    <property type="entry name" value="Sulfatase"/>
    <property type="match status" value="1"/>
</dbReference>
<feature type="domain" description="Sulfatase N-terminal" evidence="1">
    <location>
        <begin position="31"/>
        <end position="321"/>
    </location>
</feature>
<protein>
    <submittedName>
        <fullName evidence="2">Sulfatase</fullName>
    </submittedName>
</protein>
<dbReference type="SUPFAM" id="SSF53649">
    <property type="entry name" value="Alkaline phosphatase-like"/>
    <property type="match status" value="1"/>
</dbReference>
<keyword evidence="3" id="KW-1185">Reference proteome</keyword>
<evidence type="ECO:0000259" key="1">
    <source>
        <dbReference type="Pfam" id="PF00884"/>
    </source>
</evidence>
<dbReference type="InterPro" id="IPR052701">
    <property type="entry name" value="GAG_Ulvan_Degrading_Sulfatases"/>
</dbReference>
<dbReference type="Proteomes" id="UP001197770">
    <property type="component" value="Unassembled WGS sequence"/>
</dbReference>
<sequence>MKQLIPQLILFFLFQTLTSCELQQKETSKPPNILFCLADDATWKHMSAYGTKWISTPAFDRIAKEGLLFNNAYTPNAKCGPSRAIILTGRNTWQLEEAANHLAYFPTKFKTYPEALSENGYHTGYTGKGWAPGTALNKDGSARELIVKAYNKVKKEVPTSGISKVDYAANFQSFLDLKDKDAPFCFWYGGHEPHRAYEYGTGISVGEKKIEILDSVFPYWPQTEIVKNDLLDYAFELEYFDQQLGEILKVLEEKGELDNTIIVVTSDNGMPFPRVKGLSYEHSNHLPMAIMWKNGIKDPGRVIDDYVSFIDIAATFVDLAGFTYQDLGMQTIQGNSLRPYFNNQINEYASPKQDYVLLGQERHDVGRPNDVGYPVRGIVKDGFMYLINYEEDRWPAGNPETGYTNTDGSPTKTQILEWNRSGKNSEYWDYNFGKHPKEELFQISVDESCMTNLAGIEEFKVIQDSLKFLLEKELRKQNDPRIFGHGAVFDNYIPDRNVNFYEKYMKGEQVNSGWINESDFEKN</sequence>
<gene>
    <name evidence="2" type="ORF">LLW17_04665</name>
</gene>
<dbReference type="PROSITE" id="PS51257">
    <property type="entry name" value="PROKAR_LIPOPROTEIN"/>
    <property type="match status" value="1"/>
</dbReference>
<dbReference type="Gene3D" id="3.40.720.10">
    <property type="entry name" value="Alkaline Phosphatase, subunit A"/>
    <property type="match status" value="1"/>
</dbReference>
<dbReference type="InterPro" id="IPR000917">
    <property type="entry name" value="Sulfatase_N"/>
</dbReference>
<dbReference type="RefSeq" id="WP_228229100.1">
    <property type="nucleotide sequence ID" value="NZ_JAJGMW010000004.1"/>
</dbReference>
<dbReference type="EMBL" id="JAJGMW010000004">
    <property type="protein sequence ID" value="MCC4212002.1"/>
    <property type="molecule type" value="Genomic_DNA"/>
</dbReference>
<evidence type="ECO:0000313" key="2">
    <source>
        <dbReference type="EMBL" id="MCC4212002.1"/>
    </source>
</evidence>
<reference evidence="2 3" key="1">
    <citation type="submission" date="2021-11" db="EMBL/GenBank/DDBJ databases">
        <title>Seasonal and diel survey of microbial diversity of the Tyrrhenian coast.</title>
        <authorList>
            <person name="Gattoni G."/>
            <person name="Corral P."/>
        </authorList>
    </citation>
    <scope>NUCLEOTIDE SEQUENCE [LARGE SCALE GENOMIC DNA]</scope>
    <source>
        <strain evidence="2 3">Mr9</strain>
    </source>
</reference>
<dbReference type="PANTHER" id="PTHR43751:SF1">
    <property type="entry name" value="SULFATASE ATSG-RELATED"/>
    <property type="match status" value="1"/>
</dbReference>
<proteinExistence type="predicted"/>
<dbReference type="PANTHER" id="PTHR43751">
    <property type="entry name" value="SULFATASE"/>
    <property type="match status" value="1"/>
</dbReference>
<accession>A0ABS8GRX6</accession>
<evidence type="ECO:0000313" key="3">
    <source>
        <dbReference type="Proteomes" id="UP001197770"/>
    </source>
</evidence>
<comment type="caution">
    <text evidence="2">The sequence shown here is derived from an EMBL/GenBank/DDBJ whole genome shotgun (WGS) entry which is preliminary data.</text>
</comment>
<dbReference type="InterPro" id="IPR017850">
    <property type="entry name" value="Alkaline_phosphatase_core_sf"/>
</dbReference>
<organism evidence="2 3">
    <name type="scientific">Leeuwenhoekiella parthenopeia</name>
    <dbReference type="NCBI Taxonomy" id="2890320"/>
    <lineage>
        <taxon>Bacteria</taxon>
        <taxon>Pseudomonadati</taxon>
        <taxon>Bacteroidota</taxon>
        <taxon>Flavobacteriia</taxon>
        <taxon>Flavobacteriales</taxon>
        <taxon>Flavobacteriaceae</taxon>
        <taxon>Leeuwenhoekiella</taxon>
    </lineage>
</organism>